<feature type="transmembrane region" description="Helical" evidence="1">
    <location>
        <begin position="113"/>
        <end position="135"/>
    </location>
</feature>
<feature type="transmembrane region" description="Helical" evidence="1">
    <location>
        <begin position="62"/>
        <end position="92"/>
    </location>
</feature>
<reference evidence="2 3" key="1">
    <citation type="submission" date="2019-06" db="EMBL/GenBank/DDBJ databases">
        <title>Sequencing the genomes of 1000 actinobacteria strains.</title>
        <authorList>
            <person name="Klenk H.-P."/>
        </authorList>
    </citation>
    <scope>NUCLEOTIDE SEQUENCE [LARGE SCALE GENOMIC DNA]</scope>
    <source>
        <strain evidence="2 3">DSM 43866</strain>
    </source>
</reference>
<evidence type="ECO:0000256" key="1">
    <source>
        <dbReference type="SAM" id="Phobius"/>
    </source>
</evidence>
<comment type="caution">
    <text evidence="2">The sequence shown here is derived from an EMBL/GenBank/DDBJ whole genome shotgun (WGS) entry which is preliminary data.</text>
</comment>
<protein>
    <submittedName>
        <fullName evidence="2">Uncharacterized protein</fullName>
    </submittedName>
</protein>
<keyword evidence="1" id="KW-1133">Transmembrane helix</keyword>
<feature type="transmembrane region" description="Helical" evidence="1">
    <location>
        <begin position="141"/>
        <end position="162"/>
    </location>
</feature>
<organism evidence="2 3">
    <name type="scientific">Actinoplanes teichomyceticus</name>
    <dbReference type="NCBI Taxonomy" id="1867"/>
    <lineage>
        <taxon>Bacteria</taxon>
        <taxon>Bacillati</taxon>
        <taxon>Actinomycetota</taxon>
        <taxon>Actinomycetes</taxon>
        <taxon>Micromonosporales</taxon>
        <taxon>Micromonosporaceae</taxon>
        <taxon>Actinoplanes</taxon>
    </lineage>
</organism>
<dbReference type="EMBL" id="VIWY01000002">
    <property type="protein sequence ID" value="TWG24514.1"/>
    <property type="molecule type" value="Genomic_DNA"/>
</dbReference>
<dbReference type="OrthoDB" id="3296728at2"/>
<dbReference type="AlphaFoldDB" id="A0A561WKX5"/>
<evidence type="ECO:0000313" key="3">
    <source>
        <dbReference type="Proteomes" id="UP000320239"/>
    </source>
</evidence>
<sequence length="196" mass="20367">MTVARYAARTAVFAAAYLLVHWVGTLLPGFSPLAVAAVWLLAQGRWGLRRFDVITLGTVTAVSATVAGAGLLLSLALAATVTLPALLFATLVERRLPGWWQGHGDRFRPRRDRVGRLAAVAALSAAACLVLRAVTATGLSGSGLVLAALCDTATILLLTLAGRALRRSRGPRAGGVLSVAPATVAPLSRTQGRGRR</sequence>
<evidence type="ECO:0000313" key="2">
    <source>
        <dbReference type="EMBL" id="TWG24514.1"/>
    </source>
</evidence>
<keyword evidence="1" id="KW-0812">Transmembrane</keyword>
<feature type="transmembrane region" description="Helical" evidence="1">
    <location>
        <begin position="12"/>
        <end position="42"/>
    </location>
</feature>
<name>A0A561WKX5_ACTTI</name>
<accession>A0A561WKX5</accession>
<dbReference type="RefSeq" id="WP_122977609.1">
    <property type="nucleotide sequence ID" value="NZ_BOMX01000162.1"/>
</dbReference>
<dbReference type="Proteomes" id="UP000320239">
    <property type="component" value="Unassembled WGS sequence"/>
</dbReference>
<gene>
    <name evidence="2" type="ORF">FHX34_1021074</name>
</gene>
<proteinExistence type="predicted"/>
<keyword evidence="3" id="KW-1185">Reference proteome</keyword>
<keyword evidence="1" id="KW-0472">Membrane</keyword>